<dbReference type="HOGENOM" id="CLU_632651_0_0_5"/>
<dbReference type="KEGG" id="pect:BN1012_Phect2020"/>
<proteinExistence type="predicted"/>
<keyword evidence="2" id="KW-1185">Reference proteome</keyword>
<gene>
    <name evidence="1" type="ORF">BN1012_Phect2020</name>
</gene>
<accession>X5M9K6</accession>
<reference evidence="1 2" key="1">
    <citation type="journal article" date="2014" name="Front. Genet.">
        <title>Genome and metabolic network of "Candidatus Phaeomarinobacter ectocarpi" Ec32, a new candidate genus of Alphaproteobacteria frequently associated with brown algae.</title>
        <authorList>
            <person name="Dittami S.M."/>
            <person name="Barbeyron T."/>
            <person name="Boyen C."/>
            <person name="Cambefort J."/>
            <person name="Collet G."/>
            <person name="Delage L."/>
            <person name="Gobet A."/>
            <person name="Groisillier A."/>
            <person name="Leblanc C."/>
            <person name="Michel G."/>
            <person name="Scornet D."/>
            <person name="Siegel A."/>
            <person name="Tapia J.E."/>
            <person name="Tonon T."/>
        </authorList>
    </citation>
    <scope>NUCLEOTIDE SEQUENCE [LARGE SCALE GENOMIC DNA]</scope>
    <source>
        <strain evidence="1 2">Ec32</strain>
    </source>
</reference>
<dbReference type="EMBL" id="HG966617">
    <property type="protein sequence ID" value="CDO60233.1"/>
    <property type="molecule type" value="Genomic_DNA"/>
</dbReference>
<evidence type="ECO:0000313" key="2">
    <source>
        <dbReference type="Proteomes" id="UP000032160"/>
    </source>
</evidence>
<evidence type="ECO:0000313" key="1">
    <source>
        <dbReference type="EMBL" id="CDO60233.1"/>
    </source>
</evidence>
<organism evidence="1 2">
    <name type="scientific">Candidatus Phaeomarinibacter ectocarpi</name>
    <dbReference type="NCBI Taxonomy" id="1458461"/>
    <lineage>
        <taxon>Bacteria</taxon>
        <taxon>Pseudomonadati</taxon>
        <taxon>Pseudomonadota</taxon>
        <taxon>Alphaproteobacteria</taxon>
        <taxon>Hyphomicrobiales</taxon>
        <taxon>Parvibaculaceae</taxon>
        <taxon>Candidatus Phaeomarinibacter</taxon>
    </lineage>
</organism>
<name>X5M9K6_9HYPH</name>
<dbReference type="Proteomes" id="UP000032160">
    <property type="component" value="Chromosome I"/>
</dbReference>
<protein>
    <submittedName>
        <fullName evidence="1">Uncharacterized protein</fullName>
    </submittedName>
</protein>
<dbReference type="AlphaFoldDB" id="X5M9K6"/>
<sequence>MENTTGAVQDHYAQKLIDSYMTRSAEAATTSDWLKFRIEGNKVKFANNWVHVLKAANLSKAVVAGEYQEVANWAQDEVVERSLDGFLKHVGATSSVPVAGIVVTGLKIVKESYEGLEVQDCLLNIDNAYYNFLEDDRLRTDEDGKIKAGAVDAYIKDYLFGGGEAPGGTTKAQNRRNLQCYVNNTLPEAEQIEVSTLGADSAEAPTNPVSWFNRVMGTVADVAGSAADVAPQSKRLRTPIAVMLRDFNNRYDIELEARKFVRLRQSPEFAEFENTIAAMEVSSKAAAWLCERFANKDAADLAGGWLLKVTLLDDAGDELLPLDAFEISVPENGLILSKLEEGGSFVTVEGTVEDGKADMDMLLQGRDEDTGQLATLLNVDLLGDVQGDTMSGKLGGTNMDMACFFGNLFEDDKSKHVACAQVPANGVWKATKK</sequence>